<protein>
    <submittedName>
        <fullName evidence="9">Signal peptide peptidase SppA</fullName>
    </submittedName>
</protein>
<dbReference type="PANTHER" id="PTHR33209">
    <property type="entry name" value="PROTEASE 4"/>
    <property type="match status" value="1"/>
</dbReference>
<accession>A0AAJ6BJQ0</accession>
<dbReference type="PIRSF" id="PIRSF001217">
    <property type="entry name" value="Protease_4_SppA"/>
    <property type="match status" value="1"/>
</dbReference>
<evidence type="ECO:0000256" key="3">
    <source>
        <dbReference type="ARBA" id="ARBA00022670"/>
    </source>
</evidence>
<feature type="domain" description="Peptidase S49" evidence="8">
    <location>
        <begin position="121"/>
        <end position="271"/>
    </location>
</feature>
<dbReference type="InterPro" id="IPR047217">
    <property type="entry name" value="S49_SppA_67K_type_N"/>
</dbReference>
<dbReference type="GO" id="GO:0008236">
    <property type="term" value="F:serine-type peptidase activity"/>
    <property type="evidence" value="ECO:0007669"/>
    <property type="project" value="UniProtKB-KW"/>
</dbReference>
<dbReference type="Proteomes" id="UP001220610">
    <property type="component" value="Chromosome"/>
</dbReference>
<dbReference type="InterPro" id="IPR002142">
    <property type="entry name" value="Peptidase_S49"/>
</dbReference>
<dbReference type="InterPro" id="IPR029045">
    <property type="entry name" value="ClpP/crotonase-like_dom_sf"/>
</dbReference>
<dbReference type="CDD" id="cd07018">
    <property type="entry name" value="S49_SppA_67K_type"/>
    <property type="match status" value="1"/>
</dbReference>
<dbReference type="SUPFAM" id="SSF52096">
    <property type="entry name" value="ClpP/crotonase"/>
    <property type="match status" value="2"/>
</dbReference>
<dbReference type="NCBIfam" id="TIGR00705">
    <property type="entry name" value="SppA_67K"/>
    <property type="match status" value="1"/>
</dbReference>
<gene>
    <name evidence="9" type="primary">sppA</name>
    <name evidence="9" type="ORF">P0Y53_11480</name>
</gene>
<evidence type="ECO:0000256" key="1">
    <source>
        <dbReference type="ARBA" id="ARBA00004370"/>
    </source>
</evidence>
<feature type="domain" description="Peptidase S49" evidence="8">
    <location>
        <begin position="367"/>
        <end position="517"/>
    </location>
</feature>
<keyword evidence="5" id="KW-0720">Serine protease</keyword>
<feature type="active site" description="Nucleophile" evidence="7">
    <location>
        <position position="382"/>
    </location>
</feature>
<dbReference type="Gene3D" id="6.20.330.10">
    <property type="match status" value="1"/>
</dbReference>
<dbReference type="AlphaFoldDB" id="A0AAJ6BJQ0"/>
<reference evidence="9" key="1">
    <citation type="submission" date="2023-03" db="EMBL/GenBank/DDBJ databases">
        <title>Andean soil-derived lignocellulolytic bacterial consortium as a source of novel taxa and putative plastic-active enzymes.</title>
        <authorList>
            <person name="Diaz-Garcia L."/>
            <person name="Chuvochina M."/>
            <person name="Feuerriegel G."/>
            <person name="Bunk B."/>
            <person name="Sproer C."/>
            <person name="Streit W.R."/>
            <person name="Rodriguez L.M."/>
            <person name="Overmann J."/>
            <person name="Jimenez D.J."/>
        </authorList>
    </citation>
    <scope>NUCLEOTIDE SEQUENCE</scope>
    <source>
        <strain evidence="9">MAG 7</strain>
    </source>
</reference>
<dbReference type="InterPro" id="IPR047272">
    <property type="entry name" value="S49_SppA_C"/>
</dbReference>
<dbReference type="GO" id="GO:0006465">
    <property type="term" value="P:signal peptide processing"/>
    <property type="evidence" value="ECO:0007669"/>
    <property type="project" value="InterPro"/>
</dbReference>
<evidence type="ECO:0000313" key="10">
    <source>
        <dbReference type="Proteomes" id="UP001220610"/>
    </source>
</evidence>
<comment type="similarity">
    <text evidence="2">Belongs to the peptidase S49 family.</text>
</comment>
<comment type="subcellular location">
    <subcellularLocation>
        <location evidence="1">Membrane</location>
    </subcellularLocation>
</comment>
<keyword evidence="3" id="KW-0645">Protease</keyword>
<keyword evidence="4" id="KW-0378">Hydrolase</keyword>
<evidence type="ECO:0000256" key="7">
    <source>
        <dbReference type="PIRSR" id="PIRSR001217-1"/>
    </source>
</evidence>
<dbReference type="PANTHER" id="PTHR33209:SF1">
    <property type="entry name" value="PEPTIDASE S49 DOMAIN-CONTAINING PROTEIN"/>
    <property type="match status" value="1"/>
</dbReference>
<feature type="active site" description="Proton donor/acceptor" evidence="7">
    <location>
        <position position="189"/>
    </location>
</feature>
<sequence>MKSFFKIFFATLLALFIFSLISFFITMGVIAGLASSGKEATGNKAVLVLDLSQPFAEISEPNPLTGIGNRPQYDVPSLYDAVRMIRHAKADSAVKGIYIKCAGNANSFGASEAIRNALLDFQSTKKFVLAYGEVISQGGYRVANLADELYCHPKGGVDWRGYAFQNVFLKGALEKLAIEPQIFYAGKFKSATEPFRETQMTAANKEQMTVLMNDLYAGLLEQTAAARELDTATLHRYADQNLIRSASDALQYKLVDGLKYDDEVQDILRTKLGLGKTAKINFVSLGKYAQAVNFKRQGSGRIALIYAEGDIVDGKGGEGMIGSDPYRQLIRKARFDDDVKAIVLRINSGGGSAMASENIWRELTLARKDKPVVVSFGDVSASGGYYLSCNADSIFAEPGTITGSIGVFTLLPNMQQFFNKKLGITFDGVKTSPDADMMSVSKPLTEMQKRFVQAEIDSIYHTFLSRVAEGRKLTLAQVDSIGQGRVWTGSRALQLGLVDRIGGLDAAVDCAAGMAKLSEYRLREYPEPRNFMDRLLGSYQEEAAETALQRELGTEGLKTFRSLQRLKASLGVHQARLPFELEVLP</sequence>
<name>A0AAJ6BJQ0_9BACT</name>
<evidence type="ECO:0000256" key="5">
    <source>
        <dbReference type="ARBA" id="ARBA00022825"/>
    </source>
</evidence>
<dbReference type="GO" id="GO:0016020">
    <property type="term" value="C:membrane"/>
    <property type="evidence" value="ECO:0007669"/>
    <property type="project" value="UniProtKB-SubCell"/>
</dbReference>
<keyword evidence="6" id="KW-0472">Membrane</keyword>
<evidence type="ECO:0000256" key="6">
    <source>
        <dbReference type="ARBA" id="ARBA00023136"/>
    </source>
</evidence>
<dbReference type="NCBIfam" id="TIGR00706">
    <property type="entry name" value="SppA_dom"/>
    <property type="match status" value="1"/>
</dbReference>
<dbReference type="CDD" id="cd07023">
    <property type="entry name" value="S49_Sppa_N_C"/>
    <property type="match status" value="1"/>
</dbReference>
<dbReference type="InterPro" id="IPR004635">
    <property type="entry name" value="Pept_S49_SppA"/>
</dbReference>
<dbReference type="EMBL" id="CP119311">
    <property type="protein sequence ID" value="WEK38119.1"/>
    <property type="molecule type" value="Genomic_DNA"/>
</dbReference>
<organism evidence="9 10">
    <name type="scientific">Candidatus Pseudobacter hemicellulosilyticus</name>
    <dbReference type="NCBI Taxonomy" id="3121375"/>
    <lineage>
        <taxon>Bacteria</taxon>
        <taxon>Pseudomonadati</taxon>
        <taxon>Bacteroidota</taxon>
        <taxon>Chitinophagia</taxon>
        <taxon>Chitinophagales</taxon>
        <taxon>Chitinophagaceae</taxon>
        <taxon>Pseudobacter</taxon>
    </lineage>
</organism>
<dbReference type="Gene3D" id="3.90.226.10">
    <property type="entry name" value="2-enoyl-CoA Hydratase, Chain A, domain 1"/>
    <property type="match status" value="2"/>
</dbReference>
<evidence type="ECO:0000313" key="9">
    <source>
        <dbReference type="EMBL" id="WEK38119.1"/>
    </source>
</evidence>
<proteinExistence type="inferred from homology"/>
<evidence type="ECO:0000256" key="2">
    <source>
        <dbReference type="ARBA" id="ARBA00008683"/>
    </source>
</evidence>
<evidence type="ECO:0000256" key="4">
    <source>
        <dbReference type="ARBA" id="ARBA00022801"/>
    </source>
</evidence>
<dbReference type="Pfam" id="PF01343">
    <property type="entry name" value="Peptidase_S49"/>
    <property type="match status" value="2"/>
</dbReference>
<evidence type="ECO:0000259" key="8">
    <source>
        <dbReference type="Pfam" id="PF01343"/>
    </source>
</evidence>
<dbReference type="InterPro" id="IPR004634">
    <property type="entry name" value="Pept_S49_pIV"/>
</dbReference>